<keyword evidence="10" id="KW-0812">Transmembrane</keyword>
<evidence type="ECO:0000256" key="8">
    <source>
        <dbReference type="ARBA" id="ARBA00023316"/>
    </source>
</evidence>
<dbReference type="Proteomes" id="UP000186666">
    <property type="component" value="Unassembled WGS sequence"/>
</dbReference>
<dbReference type="SUPFAM" id="SSF141523">
    <property type="entry name" value="L,D-transpeptidase catalytic domain-like"/>
    <property type="match status" value="1"/>
</dbReference>
<dbReference type="RefSeq" id="WP_068587291.1">
    <property type="nucleotide sequence ID" value="NZ_FTNK01000005.1"/>
</dbReference>
<feature type="domain" description="L,D-TPase catalytic" evidence="11">
    <location>
        <begin position="327"/>
        <end position="436"/>
    </location>
</feature>
<comment type="caution">
    <text evidence="12">The sequence shown here is derived from an EMBL/GenBank/DDBJ whole genome shotgun (WGS) entry which is preliminary data.</text>
</comment>
<evidence type="ECO:0000313" key="12">
    <source>
        <dbReference type="EMBL" id="SIQ98081.1"/>
    </source>
</evidence>
<evidence type="ECO:0000256" key="7">
    <source>
        <dbReference type="ARBA" id="ARBA00022984"/>
    </source>
</evidence>
<evidence type="ECO:0000259" key="11">
    <source>
        <dbReference type="PROSITE" id="PS52029"/>
    </source>
</evidence>
<feature type="active site" description="Nucleophile" evidence="9">
    <location>
        <position position="412"/>
    </location>
</feature>
<protein>
    <submittedName>
        <fullName evidence="12">Lipoprotein-anchoring transpeptidase ErfK/SrfK</fullName>
    </submittedName>
</protein>
<keyword evidence="10" id="KW-1133">Transmembrane helix</keyword>
<evidence type="ECO:0000256" key="5">
    <source>
        <dbReference type="ARBA" id="ARBA00022801"/>
    </source>
</evidence>
<evidence type="ECO:0000256" key="2">
    <source>
        <dbReference type="ARBA" id="ARBA00005992"/>
    </source>
</evidence>
<feature type="transmembrane region" description="Helical" evidence="10">
    <location>
        <begin position="82"/>
        <end position="100"/>
    </location>
</feature>
<comment type="pathway">
    <text evidence="1 9">Cell wall biogenesis; peptidoglycan biosynthesis.</text>
</comment>
<dbReference type="Gene3D" id="2.40.440.10">
    <property type="entry name" value="L,D-transpeptidase catalytic domain-like"/>
    <property type="match status" value="1"/>
</dbReference>
<evidence type="ECO:0000256" key="3">
    <source>
        <dbReference type="ARBA" id="ARBA00022676"/>
    </source>
</evidence>
<dbReference type="PANTHER" id="PTHR30582">
    <property type="entry name" value="L,D-TRANSPEPTIDASE"/>
    <property type="match status" value="1"/>
</dbReference>
<dbReference type="PROSITE" id="PS52029">
    <property type="entry name" value="LD_TPASE"/>
    <property type="match status" value="1"/>
</dbReference>
<accession>A0ABY1JYG2</accession>
<evidence type="ECO:0000256" key="9">
    <source>
        <dbReference type="PROSITE-ProRule" id="PRU01373"/>
    </source>
</evidence>
<evidence type="ECO:0000256" key="4">
    <source>
        <dbReference type="ARBA" id="ARBA00022679"/>
    </source>
</evidence>
<keyword evidence="13" id="KW-1185">Reference proteome</keyword>
<sequence length="469" mass="52648">MKDLLYLKKYVELHSDNKMGWYLLGKEYEKNGEEGKANYCFNQSGEVYEAFELSKVPDDLWMEHQYKVLKEGRDKERRLNKIRNLLLGLVMILLFFIPTINVPGQLGTSNVDEQIVTSDSEQQPGLVTDVNDKQREATSPVFTAQAVGSIQERSRTLSLMLSHPGSLPVNLIVLGMERKDKWLLWKHTMPIAFTLKKSKDSAVTYQSYNLDECDCKLPEEPKLKQSAEAWIKEQENLLVLSRAIRSFTQQEGRVPVSLSELVQPFPRNVLSGSTDIMKRHFGEINAAYAGGGNGKDSSTLVQKKGDIPPTASAALASGDDVFFKDPIEVIVDKKNHRLAVVSGNIMLRNYKVGLGGAKTPEDEFVISDKVVNPNGSATGEFGSRGMQLSDSRYAIHGTDEPNSIGRDESNGCVRMSKDDVEELFDLIPRGTKVRIVTGELPDDILVPTDRYQTQHKQDQTNPHKTYHWL</sequence>
<evidence type="ECO:0000313" key="13">
    <source>
        <dbReference type="Proteomes" id="UP000186666"/>
    </source>
</evidence>
<dbReference type="CDD" id="cd16913">
    <property type="entry name" value="YkuD_like"/>
    <property type="match status" value="1"/>
</dbReference>
<keyword evidence="6 9" id="KW-0133">Cell shape</keyword>
<organism evidence="12 13">
    <name type="scientific">Paenibacillus macquariensis</name>
    <dbReference type="NCBI Taxonomy" id="948756"/>
    <lineage>
        <taxon>Bacteria</taxon>
        <taxon>Bacillati</taxon>
        <taxon>Bacillota</taxon>
        <taxon>Bacilli</taxon>
        <taxon>Bacillales</taxon>
        <taxon>Paenibacillaceae</taxon>
        <taxon>Paenibacillus</taxon>
    </lineage>
</organism>
<evidence type="ECO:0000256" key="10">
    <source>
        <dbReference type="SAM" id="Phobius"/>
    </source>
</evidence>
<keyword evidence="7 9" id="KW-0573">Peptidoglycan synthesis</keyword>
<dbReference type="InterPro" id="IPR005490">
    <property type="entry name" value="LD_TPept_cat_dom"/>
</dbReference>
<dbReference type="InterPro" id="IPR038063">
    <property type="entry name" value="Transpep_catalytic_dom"/>
</dbReference>
<gene>
    <name evidence="12" type="ORF">SAMN05421578_105332</name>
</gene>
<dbReference type="PANTHER" id="PTHR30582:SF24">
    <property type="entry name" value="L,D-TRANSPEPTIDASE ERFK_SRFK-RELATED"/>
    <property type="match status" value="1"/>
</dbReference>
<feature type="active site" description="Proton donor/acceptor" evidence="9">
    <location>
        <position position="396"/>
    </location>
</feature>
<dbReference type="Pfam" id="PF03734">
    <property type="entry name" value="YkuD"/>
    <property type="match status" value="1"/>
</dbReference>
<keyword evidence="3" id="KW-0328">Glycosyltransferase</keyword>
<proteinExistence type="inferred from homology"/>
<evidence type="ECO:0000256" key="1">
    <source>
        <dbReference type="ARBA" id="ARBA00004752"/>
    </source>
</evidence>
<keyword evidence="5" id="KW-0378">Hydrolase</keyword>
<reference evidence="12 13" key="1">
    <citation type="submission" date="2017-01" db="EMBL/GenBank/DDBJ databases">
        <authorList>
            <person name="Varghese N."/>
            <person name="Submissions S."/>
        </authorList>
    </citation>
    <scope>NUCLEOTIDE SEQUENCE [LARGE SCALE GENOMIC DNA]</scope>
    <source>
        <strain evidence="12 13">ATCC 23464</strain>
    </source>
</reference>
<keyword evidence="10" id="KW-0472">Membrane</keyword>
<keyword evidence="4" id="KW-0808">Transferase</keyword>
<comment type="similarity">
    <text evidence="2">Belongs to the YkuD family.</text>
</comment>
<keyword evidence="12" id="KW-0449">Lipoprotein</keyword>
<keyword evidence="8 9" id="KW-0961">Cell wall biogenesis/degradation</keyword>
<evidence type="ECO:0000256" key="6">
    <source>
        <dbReference type="ARBA" id="ARBA00022960"/>
    </source>
</evidence>
<dbReference type="InterPro" id="IPR050979">
    <property type="entry name" value="LD-transpeptidase"/>
</dbReference>
<dbReference type="EMBL" id="FTNK01000005">
    <property type="protein sequence ID" value="SIQ98081.1"/>
    <property type="molecule type" value="Genomic_DNA"/>
</dbReference>
<name>A0ABY1JYG2_9BACL</name>